<dbReference type="EMBL" id="CP144747">
    <property type="protein sequence ID" value="WVZ64494.1"/>
    <property type="molecule type" value="Genomic_DNA"/>
</dbReference>
<feature type="compositionally biased region" description="Polar residues" evidence="1">
    <location>
        <begin position="22"/>
        <end position="43"/>
    </location>
</feature>
<proteinExistence type="predicted"/>
<feature type="compositionally biased region" description="Basic residues" evidence="1">
    <location>
        <begin position="1"/>
        <end position="17"/>
    </location>
</feature>
<feature type="region of interest" description="Disordered" evidence="1">
    <location>
        <begin position="1"/>
        <end position="57"/>
    </location>
</feature>
<dbReference type="Proteomes" id="UP001341281">
    <property type="component" value="Chromosome 03"/>
</dbReference>
<protein>
    <submittedName>
        <fullName evidence="2">Uncharacterized protein</fullName>
    </submittedName>
</protein>
<evidence type="ECO:0000313" key="2">
    <source>
        <dbReference type="EMBL" id="WVZ64494.1"/>
    </source>
</evidence>
<reference evidence="2 3" key="1">
    <citation type="submission" date="2024-02" db="EMBL/GenBank/DDBJ databases">
        <title>High-quality chromosome-scale genome assembly of Pensacola bahiagrass (Paspalum notatum Flugge var. saurae).</title>
        <authorList>
            <person name="Vega J.M."/>
            <person name="Podio M."/>
            <person name="Orjuela J."/>
            <person name="Siena L.A."/>
            <person name="Pessino S.C."/>
            <person name="Combes M.C."/>
            <person name="Mariac C."/>
            <person name="Albertini E."/>
            <person name="Pupilli F."/>
            <person name="Ortiz J.P.A."/>
            <person name="Leblanc O."/>
        </authorList>
    </citation>
    <scope>NUCLEOTIDE SEQUENCE [LARGE SCALE GENOMIC DNA]</scope>
    <source>
        <strain evidence="2">R1</strain>
        <tissue evidence="2">Leaf</tissue>
    </source>
</reference>
<evidence type="ECO:0000256" key="1">
    <source>
        <dbReference type="SAM" id="MobiDB-lite"/>
    </source>
</evidence>
<dbReference type="AlphaFoldDB" id="A0AAQ3T3D2"/>
<gene>
    <name evidence="2" type="ORF">U9M48_013999</name>
</gene>
<accession>A0AAQ3T3D2</accession>
<evidence type="ECO:0000313" key="3">
    <source>
        <dbReference type="Proteomes" id="UP001341281"/>
    </source>
</evidence>
<name>A0AAQ3T3D2_PASNO</name>
<organism evidence="2 3">
    <name type="scientific">Paspalum notatum var. saurae</name>
    <dbReference type="NCBI Taxonomy" id="547442"/>
    <lineage>
        <taxon>Eukaryota</taxon>
        <taxon>Viridiplantae</taxon>
        <taxon>Streptophyta</taxon>
        <taxon>Embryophyta</taxon>
        <taxon>Tracheophyta</taxon>
        <taxon>Spermatophyta</taxon>
        <taxon>Magnoliopsida</taxon>
        <taxon>Liliopsida</taxon>
        <taxon>Poales</taxon>
        <taxon>Poaceae</taxon>
        <taxon>PACMAD clade</taxon>
        <taxon>Panicoideae</taxon>
        <taxon>Andropogonodae</taxon>
        <taxon>Paspaleae</taxon>
        <taxon>Paspalinae</taxon>
        <taxon>Paspalum</taxon>
    </lineage>
</organism>
<sequence length="98" mass="10882">MRRALKRARSAIRRAGQHIRFPTSSGSQGQNSRTVSDRGSSSAGPVGEEATSSNTAPVLLLDSQIQTRNQDETDLLRRLHTKPIGLTKCFDEKFLIRF</sequence>
<keyword evidence="3" id="KW-1185">Reference proteome</keyword>